<dbReference type="Pfam" id="PF00501">
    <property type="entry name" value="AMP-binding"/>
    <property type="match status" value="1"/>
</dbReference>
<dbReference type="Pfam" id="PF13193">
    <property type="entry name" value="AMP-binding_C"/>
    <property type="match status" value="1"/>
</dbReference>
<dbReference type="PANTHER" id="PTHR43767:SF1">
    <property type="entry name" value="NONRIBOSOMAL PEPTIDE SYNTHASE PES1 (EUROFUNG)-RELATED"/>
    <property type="match status" value="1"/>
</dbReference>
<feature type="domain" description="AMP-dependent synthetase/ligase" evidence="1">
    <location>
        <begin position="35"/>
        <end position="417"/>
    </location>
</feature>
<dbReference type="EMBL" id="JBHTIW010000004">
    <property type="protein sequence ID" value="MFD0919981.1"/>
    <property type="molecule type" value="Genomic_DNA"/>
</dbReference>
<evidence type="ECO:0000313" key="3">
    <source>
        <dbReference type="EMBL" id="MFD0919981.1"/>
    </source>
</evidence>
<feature type="domain" description="AMP-binding enzyme C-terminal" evidence="2">
    <location>
        <begin position="467"/>
        <end position="542"/>
    </location>
</feature>
<dbReference type="InterPro" id="IPR025110">
    <property type="entry name" value="AMP-bd_C"/>
</dbReference>
<proteinExistence type="predicted"/>
<organism evidence="3 4">
    <name type="scientific">Saccharopolyspora rosea</name>
    <dbReference type="NCBI Taxonomy" id="524884"/>
    <lineage>
        <taxon>Bacteria</taxon>
        <taxon>Bacillati</taxon>
        <taxon>Actinomycetota</taxon>
        <taxon>Actinomycetes</taxon>
        <taxon>Pseudonocardiales</taxon>
        <taxon>Pseudonocardiaceae</taxon>
        <taxon>Saccharopolyspora</taxon>
    </lineage>
</organism>
<dbReference type="InterPro" id="IPR045851">
    <property type="entry name" value="AMP-bd_C_sf"/>
</dbReference>
<dbReference type="PANTHER" id="PTHR43767">
    <property type="entry name" value="LONG-CHAIN-FATTY-ACID--COA LIGASE"/>
    <property type="match status" value="1"/>
</dbReference>
<sequence>MGSVYDERPWLALYEDDIPRELVCEFDDVLGLFAATRRRCPDRVAITYFDGRLTYRELDELSDALAHHLVEQGVQRGDRVALYLQNVPQFALALLAGWKAGAIVVPLNPMYRSHELTRILDDARPVAVVSSETGWHDVLGVLARQAGVRIALTTSELDMQTRHDPRLFADLRRRPADDCSDLLEVARAHLGRTPPEITVSGDDIALLVYTSGTSGVPKGATNTHRNIAFNSEGFRARTRDKDGAGIFGLAPLFHITGMVCQLGAAIALGGRLDLVYRFHPGVVLDALAEHRPAYMIGPSTAYMALMNHPDVTADHFASLDLVYSGGAPLPSAVVDSFRERFGHYIHNGYGLTETTATATSVPAHLEAPVDEASGTLSVGLPTFNTVLRIVDDQGEDLPVGEVGEIVIEGPMVVPAYWNKPAETRAGIRDGRLHTGDVGFMDAQGWFYVVDRKKDMINASGYKVWPREVEDVLYGHPAVREVAVVGVPDSYRGETVKAYVSLRDGRTVEPAELVEFCKRRLAAYKYPRSVEVLDDLPKTATGKILRRRLRDEAARTAQEGRR</sequence>
<comment type="caution">
    <text evidence="3">The sequence shown here is derived from an EMBL/GenBank/DDBJ whole genome shotgun (WGS) entry which is preliminary data.</text>
</comment>
<evidence type="ECO:0000313" key="4">
    <source>
        <dbReference type="Proteomes" id="UP001597018"/>
    </source>
</evidence>
<dbReference type="Proteomes" id="UP001597018">
    <property type="component" value="Unassembled WGS sequence"/>
</dbReference>
<dbReference type="SUPFAM" id="SSF56801">
    <property type="entry name" value="Acetyl-CoA synthetase-like"/>
    <property type="match status" value="1"/>
</dbReference>
<dbReference type="PROSITE" id="PS00455">
    <property type="entry name" value="AMP_BINDING"/>
    <property type="match status" value="1"/>
</dbReference>
<evidence type="ECO:0000259" key="2">
    <source>
        <dbReference type="Pfam" id="PF13193"/>
    </source>
</evidence>
<dbReference type="InterPro" id="IPR042099">
    <property type="entry name" value="ANL_N_sf"/>
</dbReference>
<protein>
    <submittedName>
        <fullName evidence="3">Class I adenylate-forming enzyme family protein</fullName>
    </submittedName>
</protein>
<dbReference type="Gene3D" id="3.40.50.12780">
    <property type="entry name" value="N-terminal domain of ligase-like"/>
    <property type="match status" value="1"/>
</dbReference>
<keyword evidence="4" id="KW-1185">Reference proteome</keyword>
<dbReference type="InterPro" id="IPR050237">
    <property type="entry name" value="ATP-dep_AMP-bd_enzyme"/>
</dbReference>
<dbReference type="InterPro" id="IPR000873">
    <property type="entry name" value="AMP-dep_synth/lig_dom"/>
</dbReference>
<dbReference type="RefSeq" id="WP_345601936.1">
    <property type="nucleotide sequence ID" value="NZ_BAABLT010000052.1"/>
</dbReference>
<gene>
    <name evidence="3" type="ORF">ACFQ16_09515</name>
</gene>
<name>A0ABW3FN81_9PSEU</name>
<accession>A0ABW3FN81</accession>
<dbReference type="Gene3D" id="3.30.300.30">
    <property type="match status" value="1"/>
</dbReference>
<reference evidence="4" key="1">
    <citation type="journal article" date="2019" name="Int. J. Syst. Evol. Microbiol.">
        <title>The Global Catalogue of Microorganisms (GCM) 10K type strain sequencing project: providing services to taxonomists for standard genome sequencing and annotation.</title>
        <authorList>
            <consortium name="The Broad Institute Genomics Platform"/>
            <consortium name="The Broad Institute Genome Sequencing Center for Infectious Disease"/>
            <person name="Wu L."/>
            <person name="Ma J."/>
        </authorList>
    </citation>
    <scope>NUCLEOTIDE SEQUENCE [LARGE SCALE GENOMIC DNA]</scope>
    <source>
        <strain evidence="4">CCUG 56401</strain>
    </source>
</reference>
<dbReference type="InterPro" id="IPR020845">
    <property type="entry name" value="AMP-binding_CS"/>
</dbReference>
<evidence type="ECO:0000259" key="1">
    <source>
        <dbReference type="Pfam" id="PF00501"/>
    </source>
</evidence>